<dbReference type="SUPFAM" id="SSF52129">
    <property type="entry name" value="Caspase-like"/>
    <property type="match status" value="1"/>
</dbReference>
<dbReference type="EMBL" id="DTMZ01000071">
    <property type="protein sequence ID" value="HGD13059.1"/>
    <property type="molecule type" value="Genomic_DNA"/>
</dbReference>
<dbReference type="Gene3D" id="2.60.40.10">
    <property type="entry name" value="Immunoglobulins"/>
    <property type="match status" value="1"/>
</dbReference>
<dbReference type="GO" id="GO:0008234">
    <property type="term" value="F:cysteine-type peptidase activity"/>
    <property type="evidence" value="ECO:0007669"/>
    <property type="project" value="InterPro"/>
</dbReference>
<comment type="caution">
    <text evidence="3">The sequence shown here is derived from an EMBL/GenBank/DDBJ whole genome shotgun (WGS) entry which is preliminary data.</text>
</comment>
<dbReference type="AlphaFoldDB" id="A0A7V3PT86"/>
<dbReference type="InterPro" id="IPR001769">
    <property type="entry name" value="Gingipain"/>
</dbReference>
<feature type="domain" description="Gingipain" evidence="2">
    <location>
        <begin position="35"/>
        <end position="367"/>
    </location>
</feature>
<dbReference type="InterPro" id="IPR013783">
    <property type="entry name" value="Ig-like_fold"/>
</dbReference>
<proteinExistence type="predicted"/>
<reference evidence="3" key="1">
    <citation type="journal article" date="2020" name="mSystems">
        <title>Genome- and Community-Level Interaction Insights into Carbon Utilization and Element Cycling Functions of Hydrothermarchaeota in Hydrothermal Sediment.</title>
        <authorList>
            <person name="Zhou Z."/>
            <person name="Liu Y."/>
            <person name="Xu W."/>
            <person name="Pan J."/>
            <person name="Luo Z.H."/>
            <person name="Li M."/>
        </authorList>
    </citation>
    <scope>NUCLEOTIDE SEQUENCE [LARGE SCALE GENOMIC DNA]</scope>
    <source>
        <strain evidence="3">SpSt-914</strain>
    </source>
</reference>
<evidence type="ECO:0000256" key="1">
    <source>
        <dbReference type="ARBA" id="ARBA00022729"/>
    </source>
</evidence>
<keyword evidence="1" id="KW-0732">Signal</keyword>
<dbReference type="PROSITE" id="PS51257">
    <property type="entry name" value="PROKAR_LIPOPROTEIN"/>
    <property type="match status" value="1"/>
</dbReference>
<dbReference type="InterPro" id="IPR029031">
    <property type="entry name" value="Gingipain_N_sf"/>
</dbReference>
<dbReference type="GO" id="GO:0006508">
    <property type="term" value="P:proteolysis"/>
    <property type="evidence" value="ECO:0007669"/>
    <property type="project" value="InterPro"/>
</dbReference>
<evidence type="ECO:0000313" key="3">
    <source>
        <dbReference type="EMBL" id="HGD13059.1"/>
    </source>
</evidence>
<dbReference type="Gene3D" id="3.40.50.10390">
    <property type="entry name" value="Gingipain r, domain 1"/>
    <property type="match status" value="1"/>
</dbReference>
<sequence length="555" mass="61710">MARSNSNKEAQMKRCFVLLSVLLFAFACAEEGARYLIISTDALAPIVQPLAQWKHFSGMQCKVVKLSEIGGTDTTAIKNYIRNAYNNWPVRPEYVLLVGSPNNLPARFYRIQGGYGYYSDNFYGDVNNDLYMDIPVGRFPAKSARQCSVMVYKTLAYERNPDLTDSLWMRRLTTIVRENSDSDDTIYWNDIRIAASLAGNNNFVFCDSLSYLRGNTATDVVNSVTNGTAMVLYRGNAVTRNWYEPFTVNPALTNNGNKLPIILSITCETMTLAPSESMVGDAWVKAGTPTSFKGAVAFFGNTHSLQSSTTTVRKRSAVARAFFKAVFLENKPIIGKAMIRAKDSLYRAFADVAEYRGFNLFGDPALDIWTDTPRSPLVDHPAEIQPGEQDLPVLVQLNNQPFVNALVCISMDTLIYQYGYTDSTGLIVFHVNPPDTGKLRLVVTGHNLYPYDTLIRVNLTGIAEQPAVLRQLKFTANPRAFVNNTCFFWTPEELRADITIYDATGRPVQKISNASSGVSWNGADMSGKALPAGIYICKLSMISRRANSIIKLIKL</sequence>
<evidence type="ECO:0000259" key="2">
    <source>
        <dbReference type="Pfam" id="PF01364"/>
    </source>
</evidence>
<dbReference type="Pfam" id="PF01364">
    <property type="entry name" value="Peptidase_C25"/>
    <property type="match status" value="1"/>
</dbReference>
<dbReference type="Gene3D" id="3.40.50.1460">
    <property type="match status" value="1"/>
</dbReference>
<dbReference type="Gene3D" id="2.60.40.4070">
    <property type="match status" value="1"/>
</dbReference>
<protein>
    <recommendedName>
        <fullName evidence="2">Gingipain domain-containing protein</fullName>
    </recommendedName>
</protein>
<organism evidence="3">
    <name type="scientific">candidate division WOR-3 bacterium</name>
    <dbReference type="NCBI Taxonomy" id="2052148"/>
    <lineage>
        <taxon>Bacteria</taxon>
        <taxon>Bacteria division WOR-3</taxon>
    </lineage>
</organism>
<name>A0A7V3PT86_UNCW3</name>
<gene>
    <name evidence="3" type="ORF">ENX16_03155</name>
</gene>
<dbReference type="InterPro" id="IPR029030">
    <property type="entry name" value="Caspase-like_dom_sf"/>
</dbReference>
<accession>A0A7V3PT86</accession>